<evidence type="ECO:0000313" key="3">
    <source>
        <dbReference type="Proteomes" id="UP000006833"/>
    </source>
</evidence>
<evidence type="ECO:0000259" key="1">
    <source>
        <dbReference type="Pfam" id="PF04230"/>
    </source>
</evidence>
<feature type="domain" description="Polysaccharide pyruvyl transferase" evidence="1">
    <location>
        <begin position="51"/>
        <end position="309"/>
    </location>
</feature>
<dbReference type="EMBL" id="CP000832">
    <property type="protein sequence ID" value="ABV95591.1"/>
    <property type="molecule type" value="Genomic_DNA"/>
</dbReference>
<keyword evidence="2" id="KW-0614">Plasmid</keyword>
<dbReference type="OrthoDB" id="9767435at2"/>
<dbReference type="HOGENOM" id="CLU_037729_2_0_5"/>
<sequence length="376" mass="42082">MKNPYISSLYPEVPGPPFPKTQEYLQCAGNNLGNFMFCSSVRRIVRTTTHPRGDFRRLDLKTIAAECDGIVIAAANWLQPKQNYGGLADQIEKANVPAAITGIGAQSSGGKIPELLPGMLRLLKVVSERSHSISVRGPFSAEVLNHYGIQNVTVTGCPSLLWHRDHPAEITRLPRDGRVGRVTLNGTLHRFDIPKTPGKVVKLTRFTLLQAMAWGCDYVVQNERPFLQAHLGELAEDDQDSWDFLHYVFDEPDRAILKTYLERHIQAFPNIPEWMAYCANHDLVLGSRLHGVIVGLLSGTPGVLITHDNRTEEMGRFAGIPTITAEDFMSRPKIDPDAILAEADFDAFNARQKDYFRDFVAWFDANEIPHRLTVTP</sequence>
<organism evidence="2 3">
    <name type="scientific">Dinoroseobacter shibae (strain DSM 16493 / NCIMB 14021 / DFL 12)</name>
    <dbReference type="NCBI Taxonomy" id="398580"/>
    <lineage>
        <taxon>Bacteria</taxon>
        <taxon>Pseudomonadati</taxon>
        <taxon>Pseudomonadota</taxon>
        <taxon>Alphaproteobacteria</taxon>
        <taxon>Rhodobacterales</taxon>
        <taxon>Roseobacteraceae</taxon>
        <taxon>Dinoroseobacter</taxon>
    </lineage>
</organism>
<protein>
    <recommendedName>
        <fullName evidence="1">Polysaccharide pyruvyl transferase domain-containing protein</fullName>
    </recommendedName>
</protein>
<geneLocation type="plasmid" evidence="2 3">
    <name>pDSHI02</name>
</geneLocation>
<gene>
    <name evidence="2" type="ordered locus">Dshi_3863</name>
</gene>
<dbReference type="InterPro" id="IPR007345">
    <property type="entry name" value="Polysacch_pyruvyl_Trfase"/>
</dbReference>
<proteinExistence type="predicted"/>
<evidence type="ECO:0000313" key="2">
    <source>
        <dbReference type="EMBL" id="ABV95591.1"/>
    </source>
</evidence>
<reference evidence="3" key="1">
    <citation type="journal article" date="2010" name="ISME J.">
        <title>The complete genome sequence of the algal symbiont Dinoroseobacter shibae: a hitchhiker's guide to life in the sea.</title>
        <authorList>
            <person name="Wagner-Dobler I."/>
            <person name="Ballhausen B."/>
            <person name="Berger M."/>
            <person name="Brinkhoff T."/>
            <person name="Buchholz I."/>
            <person name="Bunk B."/>
            <person name="Cypionka H."/>
            <person name="Daniel R."/>
            <person name="Drepper T."/>
            <person name="Gerdts G."/>
            <person name="Hahnke S."/>
            <person name="Han C."/>
            <person name="Jahn D."/>
            <person name="Kalhoefer D."/>
            <person name="Kiss H."/>
            <person name="Klenk H.P."/>
            <person name="Kyrpides N."/>
            <person name="Liebl W."/>
            <person name="Liesegang H."/>
            <person name="Meincke L."/>
            <person name="Pati A."/>
            <person name="Petersen J."/>
            <person name="Piekarski T."/>
            <person name="Pommerenke C."/>
            <person name="Pradella S."/>
            <person name="Pukall R."/>
            <person name="Rabus R."/>
            <person name="Stackebrandt E."/>
            <person name="Thole S."/>
            <person name="Thompson L."/>
            <person name="Tielen P."/>
            <person name="Tomasch J."/>
            <person name="von Jan M."/>
            <person name="Wanphrut N."/>
            <person name="Wichels A."/>
            <person name="Zech H."/>
            <person name="Simon M."/>
        </authorList>
    </citation>
    <scope>NUCLEOTIDE SEQUENCE [LARGE SCALE GENOMIC DNA]</scope>
    <source>
        <strain evidence="3">DSM 16493 / NCIMB 14021 / DFL 12</strain>
        <plasmid evidence="3">Plasmid pDSHI02</plasmid>
    </source>
</reference>
<name>A8LTM4_DINSH</name>
<dbReference type="RefSeq" id="WP_012187254.1">
    <property type="nucleotide sequence ID" value="NC_009956.1"/>
</dbReference>
<dbReference type="Proteomes" id="UP000006833">
    <property type="component" value="Plasmid pDSHI02"/>
</dbReference>
<dbReference type="AlphaFoldDB" id="A8LTM4"/>
<dbReference type="KEGG" id="dsh:Dshi_3863"/>
<keyword evidence="3" id="KW-1185">Reference proteome</keyword>
<accession>A8LTM4</accession>
<dbReference type="Pfam" id="PF04230">
    <property type="entry name" value="PS_pyruv_trans"/>
    <property type="match status" value="1"/>
</dbReference>